<accession>A0A7I8E082</accession>
<proteinExistence type="predicted"/>
<dbReference type="Proteomes" id="UP000593842">
    <property type="component" value="Chromosome"/>
</dbReference>
<dbReference type="AlphaFoldDB" id="A0A7I8E082"/>
<evidence type="ECO:0000313" key="1">
    <source>
        <dbReference type="EMBL" id="BCL58168.1"/>
    </source>
</evidence>
<gene>
    <name evidence="1" type="ORF">Fi14EGH31_18800</name>
</gene>
<reference evidence="2" key="1">
    <citation type="submission" date="2020-09" db="EMBL/GenBank/DDBJ databases">
        <title>Complete genome sequencing of Faecalibacillus intestinalis strain 14EGH31.</title>
        <authorList>
            <person name="Sakamoto M."/>
            <person name="Murakami T."/>
            <person name="Mori H."/>
        </authorList>
    </citation>
    <scope>NUCLEOTIDE SEQUENCE [LARGE SCALE GENOMIC DNA]</scope>
    <source>
        <strain evidence="2">14EGH31</strain>
    </source>
</reference>
<evidence type="ECO:0000313" key="2">
    <source>
        <dbReference type="Proteomes" id="UP000593842"/>
    </source>
</evidence>
<sequence>MEDRLHQELLKYVTVETTFEDLYFHMNHLIKEYGFINLDFLGNLGHSIVN</sequence>
<dbReference type="GeneID" id="70581417"/>
<dbReference type="RefSeq" id="WP_234697774.1">
    <property type="nucleotide sequence ID" value="NZ_AP024085.1"/>
</dbReference>
<name>A0A7I8E082_9FIRM</name>
<organism evidence="1 2">
    <name type="scientific">Faecalibacillus intestinalis</name>
    <dbReference type="NCBI Taxonomy" id="1982626"/>
    <lineage>
        <taxon>Bacteria</taxon>
        <taxon>Bacillati</taxon>
        <taxon>Bacillota</taxon>
        <taxon>Erysipelotrichia</taxon>
        <taxon>Erysipelotrichales</taxon>
        <taxon>Coprobacillaceae</taxon>
        <taxon>Faecalibacillus</taxon>
    </lineage>
</organism>
<dbReference type="EMBL" id="AP024085">
    <property type="protein sequence ID" value="BCL58168.1"/>
    <property type="molecule type" value="Genomic_DNA"/>
</dbReference>
<dbReference type="KEGG" id="fit:Fi14EGH31_18800"/>
<protein>
    <submittedName>
        <fullName evidence="1">Uncharacterized protein</fullName>
    </submittedName>
</protein>